<dbReference type="RefSeq" id="WP_317904079.1">
    <property type="nucleotide sequence ID" value="NZ_JAIRBC010000072.1"/>
</dbReference>
<name>A0AAE3JV26_9FLAO</name>
<keyword evidence="2" id="KW-1185">Reference proteome</keyword>
<dbReference type="AlphaFoldDB" id="A0AAE3JV26"/>
<proteinExistence type="predicted"/>
<evidence type="ECO:0000313" key="2">
    <source>
        <dbReference type="Proteomes" id="UP001200642"/>
    </source>
</evidence>
<comment type="caution">
    <text evidence="1">The sequence shown here is derived from an EMBL/GenBank/DDBJ whole genome shotgun (WGS) entry which is preliminary data.</text>
</comment>
<accession>A0AAE3JV26</accession>
<dbReference type="EMBL" id="JAIRBC010000072">
    <property type="protein sequence ID" value="MCG2462947.1"/>
    <property type="molecule type" value="Genomic_DNA"/>
</dbReference>
<reference evidence="1" key="1">
    <citation type="submission" date="2023-02" db="EMBL/GenBank/DDBJ databases">
        <title>Genome of Flavobacteriaceae gen. nov. sp. strain F89.</title>
        <authorList>
            <person name="Wang Y."/>
        </authorList>
    </citation>
    <scope>NUCLEOTIDE SEQUENCE</scope>
    <source>
        <strain evidence="1">F89</strain>
    </source>
</reference>
<evidence type="ECO:0000313" key="1">
    <source>
        <dbReference type="EMBL" id="MCG2462947.1"/>
    </source>
</evidence>
<organism evidence="1 2">
    <name type="scientific">Cerina litoralis</name>
    <dbReference type="NCBI Taxonomy" id="2874477"/>
    <lineage>
        <taxon>Bacteria</taxon>
        <taxon>Pseudomonadati</taxon>
        <taxon>Bacteroidota</taxon>
        <taxon>Flavobacteriia</taxon>
        <taxon>Flavobacteriales</taxon>
        <taxon>Flavobacteriaceae</taxon>
        <taxon>Cerina</taxon>
    </lineage>
</organism>
<gene>
    <name evidence="1" type="ORF">K8352_19455</name>
</gene>
<dbReference type="Proteomes" id="UP001200642">
    <property type="component" value="Unassembled WGS sequence"/>
</dbReference>
<sequence>MKEDAKQRRSHVDKAGKLSVVRQCELLDIHRSGVYYEPVGETALNLELMRLMDEKNLLHPWLGVPRIVTWTTY</sequence>
<protein>
    <submittedName>
        <fullName evidence="1">Uncharacterized protein</fullName>
    </submittedName>
</protein>